<dbReference type="PANTHER" id="PTHR34701:SF1">
    <property type="entry name" value="TRANSCRIPTIONAL REGULATOR MRAZ"/>
    <property type="match status" value="1"/>
</dbReference>
<keyword evidence="5 7" id="KW-0238">DNA-binding</keyword>
<dbReference type="STRING" id="574087.Acear_0737"/>
<proteinExistence type="predicted"/>
<dbReference type="GO" id="GO:2000143">
    <property type="term" value="P:negative regulation of DNA-templated transcription initiation"/>
    <property type="evidence" value="ECO:0007669"/>
    <property type="project" value="TreeGrafter"/>
</dbReference>
<sequence length="48" mass="5532">MLMGEYVHAMDKKGRVIIPSKFRKELGNKFVVTRGLDECLFIYPMVGI</sequence>
<reference evidence="9 10" key="1">
    <citation type="journal article" date="2010" name="Stand. Genomic Sci.">
        <title>Complete genome sequence of Acetohalobium arabaticum type strain (Z-7288).</title>
        <authorList>
            <person name="Sikorski J."/>
            <person name="Lapidus A."/>
            <person name="Chertkov O."/>
            <person name="Lucas S."/>
            <person name="Copeland A."/>
            <person name="Glavina Del Rio T."/>
            <person name="Nolan M."/>
            <person name="Tice H."/>
            <person name="Cheng J.F."/>
            <person name="Han C."/>
            <person name="Brambilla E."/>
            <person name="Pitluck S."/>
            <person name="Liolios K."/>
            <person name="Ivanova N."/>
            <person name="Mavromatis K."/>
            <person name="Mikhailova N."/>
            <person name="Pati A."/>
            <person name="Bruce D."/>
            <person name="Detter C."/>
            <person name="Tapia R."/>
            <person name="Goodwin L."/>
            <person name="Chen A."/>
            <person name="Palaniappan K."/>
            <person name="Land M."/>
            <person name="Hauser L."/>
            <person name="Chang Y.J."/>
            <person name="Jeffries C.D."/>
            <person name="Rohde M."/>
            <person name="Goker M."/>
            <person name="Spring S."/>
            <person name="Woyke T."/>
            <person name="Bristow J."/>
            <person name="Eisen J.A."/>
            <person name="Markowitz V."/>
            <person name="Hugenholtz P."/>
            <person name="Kyrpides N.C."/>
            <person name="Klenk H.P."/>
        </authorList>
    </citation>
    <scope>NUCLEOTIDE SEQUENCE [LARGE SCALE GENOMIC DNA]</scope>
    <source>
        <strain evidence="10">ATCC 49924 / DSM 5501 / Z-7288</strain>
    </source>
</reference>
<evidence type="ECO:0000256" key="7">
    <source>
        <dbReference type="PROSITE-ProRule" id="PRU01076"/>
    </source>
</evidence>
<evidence type="ECO:0000313" key="9">
    <source>
        <dbReference type="EMBL" id="ADL12277.1"/>
    </source>
</evidence>
<feature type="domain" description="SpoVT-AbrB" evidence="8">
    <location>
        <begin position="5"/>
        <end position="47"/>
    </location>
</feature>
<dbReference type="Gene3D" id="3.40.1550.20">
    <property type="entry name" value="Transcriptional regulator MraZ domain"/>
    <property type="match status" value="1"/>
</dbReference>
<dbReference type="PROSITE" id="PS51740">
    <property type="entry name" value="SPOVT_ABRB"/>
    <property type="match status" value="1"/>
</dbReference>
<keyword evidence="4" id="KW-0805">Transcription regulation</keyword>
<gene>
    <name evidence="9" type="ordered locus">Acear_0737</name>
</gene>
<dbReference type="PANTHER" id="PTHR34701">
    <property type="entry name" value="TRANSCRIPTIONAL REGULATOR MRAZ"/>
    <property type="match status" value="1"/>
</dbReference>
<dbReference type="Proteomes" id="UP000001661">
    <property type="component" value="Chromosome"/>
</dbReference>
<dbReference type="InterPro" id="IPR035642">
    <property type="entry name" value="MraZ_N"/>
</dbReference>
<evidence type="ECO:0000259" key="8">
    <source>
        <dbReference type="PROSITE" id="PS51740"/>
    </source>
</evidence>
<evidence type="ECO:0000256" key="3">
    <source>
        <dbReference type="ARBA" id="ARBA00022737"/>
    </source>
</evidence>
<dbReference type="InterPro" id="IPR037914">
    <property type="entry name" value="SpoVT-AbrB_sf"/>
</dbReference>
<evidence type="ECO:0000313" key="10">
    <source>
        <dbReference type="Proteomes" id="UP000001661"/>
    </source>
</evidence>
<evidence type="ECO:0000256" key="1">
    <source>
        <dbReference type="ARBA" id="ARBA00013860"/>
    </source>
</evidence>
<evidence type="ECO:0000256" key="6">
    <source>
        <dbReference type="ARBA" id="ARBA00023163"/>
    </source>
</evidence>
<evidence type="ECO:0000256" key="5">
    <source>
        <dbReference type="ARBA" id="ARBA00023125"/>
    </source>
</evidence>
<keyword evidence="2" id="KW-0963">Cytoplasm</keyword>
<organism evidence="9 10">
    <name type="scientific">Acetohalobium arabaticum (strain ATCC 49924 / DSM 5501 / Z-7288)</name>
    <dbReference type="NCBI Taxonomy" id="574087"/>
    <lineage>
        <taxon>Bacteria</taxon>
        <taxon>Bacillati</taxon>
        <taxon>Bacillota</taxon>
        <taxon>Clostridia</taxon>
        <taxon>Halanaerobiales</taxon>
        <taxon>Halobacteroidaceae</taxon>
        <taxon>Acetohalobium</taxon>
    </lineage>
</organism>
<evidence type="ECO:0000256" key="4">
    <source>
        <dbReference type="ARBA" id="ARBA00023015"/>
    </source>
</evidence>
<dbReference type="InterPro" id="IPR007159">
    <property type="entry name" value="SpoVT-AbrB_dom"/>
</dbReference>
<dbReference type="CDD" id="cd16320">
    <property type="entry name" value="MraZ_N"/>
    <property type="match status" value="1"/>
</dbReference>
<dbReference type="KEGG" id="aar:Acear_0737"/>
<keyword evidence="3" id="KW-0677">Repeat</keyword>
<dbReference type="Pfam" id="PF02381">
    <property type="entry name" value="MraZ"/>
    <property type="match status" value="1"/>
</dbReference>
<dbReference type="GO" id="GO:0000976">
    <property type="term" value="F:transcription cis-regulatory region binding"/>
    <property type="evidence" value="ECO:0007669"/>
    <property type="project" value="TreeGrafter"/>
</dbReference>
<dbReference type="InterPro" id="IPR020603">
    <property type="entry name" value="MraZ_dom"/>
</dbReference>
<dbReference type="OrthoDB" id="9807753at2"/>
<dbReference type="InterPro" id="IPR038619">
    <property type="entry name" value="MraZ_sf"/>
</dbReference>
<dbReference type="GO" id="GO:0003700">
    <property type="term" value="F:DNA-binding transcription factor activity"/>
    <property type="evidence" value="ECO:0007669"/>
    <property type="project" value="InterPro"/>
</dbReference>
<dbReference type="HOGENOM" id="CLU_3148225_0_0_9"/>
<dbReference type="InterPro" id="IPR003444">
    <property type="entry name" value="MraZ"/>
</dbReference>
<dbReference type="AlphaFoldDB" id="D9QVL8"/>
<keyword evidence="10" id="KW-1185">Reference proteome</keyword>
<accession>D9QVL8</accession>
<keyword evidence="6" id="KW-0804">Transcription</keyword>
<dbReference type="EMBL" id="CP002105">
    <property type="protein sequence ID" value="ADL12277.1"/>
    <property type="molecule type" value="Genomic_DNA"/>
</dbReference>
<dbReference type="SUPFAM" id="SSF89447">
    <property type="entry name" value="AbrB/MazE/MraZ-like"/>
    <property type="match status" value="1"/>
</dbReference>
<dbReference type="eggNOG" id="COG2001">
    <property type="taxonomic scope" value="Bacteria"/>
</dbReference>
<evidence type="ECO:0000256" key="2">
    <source>
        <dbReference type="ARBA" id="ARBA00022490"/>
    </source>
</evidence>
<name>D9QVL8_ACEAZ</name>
<protein>
    <recommendedName>
        <fullName evidence="1">Transcriptional regulator MraZ</fullName>
    </recommendedName>
</protein>